<dbReference type="HOGENOM" id="CLU_1589101_0_0_1"/>
<evidence type="ECO:0000313" key="2">
    <source>
        <dbReference type="Proteomes" id="UP000026962"/>
    </source>
</evidence>
<protein>
    <submittedName>
        <fullName evidence="1">Uncharacterized protein</fullName>
    </submittedName>
</protein>
<organism evidence="1">
    <name type="scientific">Oryza punctata</name>
    <name type="common">Red rice</name>
    <dbReference type="NCBI Taxonomy" id="4537"/>
    <lineage>
        <taxon>Eukaryota</taxon>
        <taxon>Viridiplantae</taxon>
        <taxon>Streptophyta</taxon>
        <taxon>Embryophyta</taxon>
        <taxon>Tracheophyta</taxon>
        <taxon>Spermatophyta</taxon>
        <taxon>Magnoliopsida</taxon>
        <taxon>Liliopsida</taxon>
        <taxon>Poales</taxon>
        <taxon>Poaceae</taxon>
        <taxon>BOP clade</taxon>
        <taxon>Oryzoideae</taxon>
        <taxon>Oryzeae</taxon>
        <taxon>Oryzinae</taxon>
        <taxon>Oryza</taxon>
    </lineage>
</organism>
<evidence type="ECO:0000313" key="1">
    <source>
        <dbReference type="EnsemblPlants" id="OPUNC10G14170.1"/>
    </source>
</evidence>
<reference evidence="1" key="1">
    <citation type="submission" date="2015-04" db="UniProtKB">
        <authorList>
            <consortium name="EnsemblPlants"/>
        </authorList>
    </citation>
    <scope>IDENTIFICATION</scope>
</reference>
<proteinExistence type="predicted"/>
<accession>A0A0E0M9Q0</accession>
<dbReference type="Proteomes" id="UP000026962">
    <property type="component" value="Chromosome 10"/>
</dbReference>
<reference evidence="1" key="2">
    <citation type="submission" date="2018-05" db="EMBL/GenBank/DDBJ databases">
        <title>OpunRS2 (Oryza punctata Reference Sequence Version 2).</title>
        <authorList>
            <person name="Zhang J."/>
            <person name="Kudrna D."/>
            <person name="Lee S."/>
            <person name="Talag J."/>
            <person name="Welchert J."/>
            <person name="Wing R.A."/>
        </authorList>
    </citation>
    <scope>NUCLEOTIDE SEQUENCE [LARGE SCALE GENOMIC DNA]</scope>
</reference>
<dbReference type="Gramene" id="OPUNC10G14170.1">
    <property type="protein sequence ID" value="OPUNC10G14170.1"/>
    <property type="gene ID" value="OPUNC10G14170"/>
</dbReference>
<name>A0A0E0M9Q0_ORYPU</name>
<sequence length="168" mass="18778">MEFEWKEVAGDEVDFAEKLEFTTVMAKPLRPRLGFKKFLRVMRRGRSGFAMTVVNSRFSANSTSSPSTSFHSNSITIDPTKYSRCSMAMLSPAQILRPTPNGIILIPLVPCMSTPTPWPPSKNRSGTNSIAFSHSLSNIEIFNGSDVDPSVHFLRKSNRDRDDGIKHN</sequence>
<dbReference type="AlphaFoldDB" id="A0A0E0M9Q0"/>
<dbReference type="EnsemblPlants" id="OPUNC10G14170.1">
    <property type="protein sequence ID" value="OPUNC10G14170.1"/>
    <property type="gene ID" value="OPUNC10G14170"/>
</dbReference>
<keyword evidence="2" id="KW-1185">Reference proteome</keyword>